<sequence length="70" mass="7893">MPTHQQRLTIDLPADEWEALRDLADARGAAPGELARESVRRLVDLEESLTRAEAVRLATHHAELLRRLGQ</sequence>
<dbReference type="EMBL" id="LGUT01002733">
    <property type="protein sequence ID" value="KOG86598.1"/>
    <property type="molecule type" value="Genomic_DNA"/>
</dbReference>
<dbReference type="Proteomes" id="UP000037020">
    <property type="component" value="Unassembled WGS sequence"/>
</dbReference>
<proteinExistence type="predicted"/>
<reference evidence="1 2" key="1">
    <citation type="submission" date="2015-07" db="EMBL/GenBank/DDBJ databases">
        <authorList>
            <person name="Ju K.-S."/>
            <person name="Doroghazi J.R."/>
            <person name="Metcalf W.W."/>
        </authorList>
    </citation>
    <scope>NUCLEOTIDE SEQUENCE [LARGE SCALE GENOMIC DNA]</scope>
    <source>
        <strain evidence="1 2">NRRL B-3589</strain>
    </source>
</reference>
<protein>
    <recommendedName>
        <fullName evidence="3">Ribbon-helix-helix protein CopG domain-containing protein</fullName>
    </recommendedName>
</protein>
<keyword evidence="2" id="KW-1185">Reference proteome</keyword>
<evidence type="ECO:0000313" key="1">
    <source>
        <dbReference type="EMBL" id="KOG86598.1"/>
    </source>
</evidence>
<comment type="caution">
    <text evidence="1">The sequence shown here is derived from an EMBL/GenBank/DDBJ whole genome shotgun (WGS) entry which is preliminary data.</text>
</comment>
<accession>A0ABR5IZK4</accession>
<gene>
    <name evidence="1" type="ORF">ADK38_30130</name>
</gene>
<name>A0ABR5IZK4_9ACTN</name>
<evidence type="ECO:0000313" key="2">
    <source>
        <dbReference type="Proteomes" id="UP000037020"/>
    </source>
</evidence>
<organism evidence="1 2">
    <name type="scientific">Streptomyces varsoviensis</name>
    <dbReference type="NCBI Taxonomy" id="67373"/>
    <lineage>
        <taxon>Bacteria</taxon>
        <taxon>Bacillati</taxon>
        <taxon>Actinomycetota</taxon>
        <taxon>Actinomycetes</taxon>
        <taxon>Kitasatosporales</taxon>
        <taxon>Streptomycetaceae</taxon>
        <taxon>Streptomyces</taxon>
    </lineage>
</organism>
<evidence type="ECO:0008006" key="3">
    <source>
        <dbReference type="Google" id="ProtNLM"/>
    </source>
</evidence>